<evidence type="ECO:0000313" key="5">
    <source>
        <dbReference type="Proteomes" id="UP000528432"/>
    </source>
</evidence>
<feature type="transmembrane region" description="Helical" evidence="1">
    <location>
        <begin position="223"/>
        <end position="245"/>
    </location>
</feature>
<feature type="transmembrane region" description="Helical" evidence="1">
    <location>
        <begin position="16"/>
        <end position="36"/>
    </location>
</feature>
<protein>
    <submittedName>
        <fullName evidence="2">ABC transporter permease subunit</fullName>
    </submittedName>
    <submittedName>
        <fullName evidence="3">ABC-2 type transport system permease protein</fullName>
    </submittedName>
</protein>
<dbReference type="STRING" id="1494.SAMN05216497_10561"/>
<gene>
    <name evidence="2" type="ORF">HMJ28_05800</name>
    <name evidence="3" type="ORF">SAMN05216497_10561</name>
</gene>
<feature type="transmembrane region" description="Helical" evidence="1">
    <location>
        <begin position="141"/>
        <end position="166"/>
    </location>
</feature>
<feature type="transmembrane region" description="Helical" evidence="1">
    <location>
        <begin position="96"/>
        <end position="121"/>
    </location>
</feature>
<keyword evidence="1" id="KW-1133">Transmembrane helix</keyword>
<dbReference type="EMBL" id="FNGL01000005">
    <property type="protein sequence ID" value="SDL03217.1"/>
    <property type="molecule type" value="Genomic_DNA"/>
</dbReference>
<keyword evidence="1" id="KW-0812">Transmembrane</keyword>
<comment type="caution">
    <text evidence="2">The sequence shown here is derived from an EMBL/GenBank/DDBJ whole genome shotgun (WGS) entry which is preliminary data.</text>
</comment>
<accession>A0A1G9GRD1</accession>
<evidence type="ECO:0000313" key="3">
    <source>
        <dbReference type="EMBL" id="SDL03217.1"/>
    </source>
</evidence>
<name>A0A1G9GRD1_CLOCO</name>
<keyword evidence="1" id="KW-0472">Membrane</keyword>
<evidence type="ECO:0000313" key="2">
    <source>
        <dbReference type="EMBL" id="NOH15906.1"/>
    </source>
</evidence>
<dbReference type="Proteomes" id="UP000528432">
    <property type="component" value="Unassembled WGS sequence"/>
</dbReference>
<evidence type="ECO:0000313" key="4">
    <source>
        <dbReference type="Proteomes" id="UP000198811"/>
    </source>
</evidence>
<feature type="transmembrane region" description="Helical" evidence="1">
    <location>
        <begin position="56"/>
        <end position="75"/>
    </location>
</feature>
<evidence type="ECO:0000256" key="1">
    <source>
        <dbReference type="SAM" id="Phobius"/>
    </source>
</evidence>
<keyword evidence="4" id="KW-1185">Reference proteome</keyword>
<dbReference type="AlphaFoldDB" id="A0A1G9GRD1"/>
<dbReference type="OrthoDB" id="1707305at2"/>
<dbReference type="Pfam" id="PF12730">
    <property type="entry name" value="ABC2_membrane_4"/>
    <property type="match status" value="1"/>
</dbReference>
<dbReference type="RefSeq" id="WP_089864494.1">
    <property type="nucleotide sequence ID" value="NZ_FNGL01000005.1"/>
</dbReference>
<reference evidence="3 4" key="1">
    <citation type="submission" date="2016-10" db="EMBL/GenBank/DDBJ databases">
        <authorList>
            <person name="Varghese N."/>
            <person name="Submissions S."/>
        </authorList>
    </citation>
    <scope>NUCLEOTIDE SEQUENCE [LARGE SCALE GENOMIC DNA]</scope>
    <source>
        <strain evidence="3 4">NLAE-zl-C224</strain>
    </source>
</reference>
<reference evidence="2 5" key="2">
    <citation type="submission" date="2020-05" db="EMBL/GenBank/DDBJ databases">
        <title>Draft genome sequence of Clostridium cochlearium strain AGROS13 isolated from a sheep dairy farm in New Zealand.</title>
        <authorList>
            <person name="Gupta T.B."/>
            <person name="Jauregui R."/>
            <person name="Risson A.N."/>
            <person name="Brightwell G."/>
            <person name="Maclean P."/>
        </authorList>
    </citation>
    <scope>NUCLEOTIDE SEQUENCE [LARGE SCALE GENOMIC DNA]</scope>
    <source>
        <strain evidence="2 5">AGROS13</strain>
    </source>
</reference>
<sequence length="251" mass="28117">MLNYIKAELYRNFNRVYFWGYTFSIAAFTLLINILLKISNVSETVISLAELIEISTHMLTLPVFLIPAIVEMVTAEENKNLTSKNILSFGLSRNKFVLSKIIVSIILSTIAAVVILTLFFGSGTLLFGIGKSFSTSLVINFVKRLLISTLLWISSIAICTFLALIIKNTTTFAFIYAIIFVTFSKIIKLLSSFVSDKFQYIYDILISTQINKLSAPELTNPTLISAALIGIVYTIVFTVLTMLYVKNKEIK</sequence>
<proteinExistence type="predicted"/>
<dbReference type="EMBL" id="JABFIF010000008">
    <property type="protein sequence ID" value="NOH15906.1"/>
    <property type="molecule type" value="Genomic_DNA"/>
</dbReference>
<dbReference type="Proteomes" id="UP000198811">
    <property type="component" value="Unassembled WGS sequence"/>
</dbReference>
<organism evidence="2 5">
    <name type="scientific">Clostridium cochlearium</name>
    <dbReference type="NCBI Taxonomy" id="1494"/>
    <lineage>
        <taxon>Bacteria</taxon>
        <taxon>Bacillati</taxon>
        <taxon>Bacillota</taxon>
        <taxon>Clostridia</taxon>
        <taxon>Eubacteriales</taxon>
        <taxon>Clostridiaceae</taxon>
        <taxon>Clostridium</taxon>
    </lineage>
</organism>
<feature type="transmembrane region" description="Helical" evidence="1">
    <location>
        <begin position="173"/>
        <end position="194"/>
    </location>
</feature>